<evidence type="ECO:0000313" key="1">
    <source>
        <dbReference type="EMBL" id="GCB87923.1"/>
    </source>
</evidence>
<name>A0A401QRK6_STRNR</name>
<dbReference type="EMBL" id="BHXC01000002">
    <property type="protein sequence ID" value="GCB87923.1"/>
    <property type="molecule type" value="Genomic_DNA"/>
</dbReference>
<dbReference type="Proteomes" id="UP000288351">
    <property type="component" value="Unassembled WGS sequence"/>
</dbReference>
<sequence length="238" mass="26094">MTGPTPRTRGAELLLARISAAAGRARLGRRRATYPATAHRPRARRGPFRAVLLLADLARRGGSIASRASPNARLDLYEHGATVALNGRIHVVRYDTTAMFRHRTRSRGAAPSGTAVLHTLTDVDRRHLVLRGGPDGGEPPAWEAELQRAVISAQLPGALAALQRGQRLSFGDVWLTREQVGSGGRCTSWSQVQRIGVQDGFLVLTTGGEQHRWGPESRIPNPFVFWALVERHRTDDTR</sequence>
<protein>
    <submittedName>
        <fullName evidence="1">Uncharacterized protein</fullName>
    </submittedName>
</protein>
<gene>
    <name evidence="1" type="ORF">SALB_00592</name>
</gene>
<dbReference type="InterPro" id="IPR046492">
    <property type="entry name" value="DUF6585"/>
</dbReference>
<accession>A0A401QRK6</accession>
<organism evidence="1 2">
    <name type="scientific">Streptomyces noursei</name>
    <name type="common">Streptomyces albulus</name>
    <dbReference type="NCBI Taxonomy" id="1971"/>
    <lineage>
        <taxon>Bacteria</taxon>
        <taxon>Bacillati</taxon>
        <taxon>Actinomycetota</taxon>
        <taxon>Actinomycetes</taxon>
        <taxon>Kitasatosporales</taxon>
        <taxon>Streptomycetaceae</taxon>
        <taxon>Streptomyces</taxon>
    </lineage>
</organism>
<comment type="caution">
    <text evidence="1">The sequence shown here is derived from an EMBL/GenBank/DDBJ whole genome shotgun (WGS) entry which is preliminary data.</text>
</comment>
<evidence type="ECO:0000313" key="2">
    <source>
        <dbReference type="Proteomes" id="UP000288351"/>
    </source>
</evidence>
<dbReference type="AlphaFoldDB" id="A0A401QRK6"/>
<reference evidence="1 2" key="1">
    <citation type="journal article" date="2019" name="Microbiol. Resour. Announc.">
        <title>Draft Genome Sequence of the Most Traditional epsilon-Poly-l-Lysine Producer, Streptomyces albulus NBRC14147.</title>
        <authorList>
            <person name="Yamanaka K."/>
            <person name="Hamano Y."/>
        </authorList>
    </citation>
    <scope>NUCLEOTIDE SEQUENCE [LARGE SCALE GENOMIC DNA]</scope>
    <source>
        <strain evidence="1 2">NBRC 14147</strain>
    </source>
</reference>
<proteinExistence type="predicted"/>
<dbReference type="RefSeq" id="WP_016571858.1">
    <property type="nucleotide sequence ID" value="NZ_BHXC01000002.1"/>
</dbReference>
<dbReference type="Pfam" id="PF20226">
    <property type="entry name" value="DUF6585"/>
    <property type="match status" value="1"/>
</dbReference>